<protein>
    <submittedName>
        <fullName evidence="2">Uncharacterized protein</fullName>
    </submittedName>
</protein>
<dbReference type="Gene3D" id="3.90.176.10">
    <property type="entry name" value="Toxin ADP-ribosyltransferase, Chain A, domain 1"/>
    <property type="match status" value="1"/>
</dbReference>
<evidence type="ECO:0000313" key="3">
    <source>
        <dbReference type="EMBL" id="CAF4194592.1"/>
    </source>
</evidence>
<evidence type="ECO:0000256" key="1">
    <source>
        <dbReference type="SAM" id="Coils"/>
    </source>
</evidence>
<evidence type="ECO:0000313" key="4">
    <source>
        <dbReference type="Proteomes" id="UP000663829"/>
    </source>
</evidence>
<dbReference type="Proteomes" id="UP000681722">
    <property type="component" value="Unassembled WGS sequence"/>
</dbReference>
<dbReference type="EMBL" id="CAJNOQ010014197">
    <property type="protein sequence ID" value="CAF1336771.1"/>
    <property type="molecule type" value="Genomic_DNA"/>
</dbReference>
<dbReference type="AlphaFoldDB" id="A0A815GA51"/>
<proteinExistence type="predicted"/>
<sequence length="283" mass="32639">MRITDDLKKYKVGCCLMTKSFLSSSVDRTVAETFAYQQNYVHSSASPHSRVQADENLVKFPAICTYSIRHKRTGLHIEDILQYPVEGEVLIMPHCVFKVQQITKTVTTVLPDNQSVDEIVLIECDHANHARIMLFSKLLNDINPDDQEKYAVEERRLHNVLTRELYEYCKEGIETVGQAVDRKVEQLKADDKNRLRYRKIMTEDGQDDFVKKHITEIKNLKKKELGLQEQIHKIQTKSGLKMPPASLNVMDIPIIASSTLPSYDEYVTRWDSIIAKTKLELTE</sequence>
<accession>A0A815GA51</accession>
<reference evidence="2" key="1">
    <citation type="submission" date="2021-02" db="EMBL/GenBank/DDBJ databases">
        <authorList>
            <person name="Nowell W R."/>
        </authorList>
    </citation>
    <scope>NUCLEOTIDE SEQUENCE</scope>
</reference>
<feature type="coiled-coil region" evidence="1">
    <location>
        <begin position="210"/>
        <end position="237"/>
    </location>
</feature>
<dbReference type="Proteomes" id="UP000663829">
    <property type="component" value="Unassembled WGS sequence"/>
</dbReference>
<organism evidence="2 4">
    <name type="scientific">Didymodactylos carnosus</name>
    <dbReference type="NCBI Taxonomy" id="1234261"/>
    <lineage>
        <taxon>Eukaryota</taxon>
        <taxon>Metazoa</taxon>
        <taxon>Spiralia</taxon>
        <taxon>Gnathifera</taxon>
        <taxon>Rotifera</taxon>
        <taxon>Eurotatoria</taxon>
        <taxon>Bdelloidea</taxon>
        <taxon>Philodinida</taxon>
        <taxon>Philodinidae</taxon>
        <taxon>Didymodactylos</taxon>
    </lineage>
</organism>
<comment type="caution">
    <text evidence="2">The sequence shown here is derived from an EMBL/GenBank/DDBJ whole genome shotgun (WGS) entry which is preliminary data.</text>
</comment>
<dbReference type="SUPFAM" id="SSF56399">
    <property type="entry name" value="ADP-ribosylation"/>
    <property type="match status" value="1"/>
</dbReference>
<name>A0A815GA51_9BILA</name>
<gene>
    <name evidence="2" type="ORF">GPM918_LOCUS30228</name>
    <name evidence="3" type="ORF">SRO942_LOCUS30835</name>
</gene>
<keyword evidence="1" id="KW-0175">Coiled coil</keyword>
<evidence type="ECO:0000313" key="2">
    <source>
        <dbReference type="EMBL" id="CAF1336771.1"/>
    </source>
</evidence>
<dbReference type="PROSITE" id="PS51996">
    <property type="entry name" value="TR_MART"/>
    <property type="match status" value="1"/>
</dbReference>
<dbReference type="EMBL" id="CAJOBC010056453">
    <property type="protein sequence ID" value="CAF4194592.1"/>
    <property type="molecule type" value="Genomic_DNA"/>
</dbReference>
<feature type="non-terminal residue" evidence="2">
    <location>
        <position position="1"/>
    </location>
</feature>
<keyword evidence="4" id="KW-1185">Reference proteome</keyword>